<dbReference type="Pfam" id="PF00005">
    <property type="entry name" value="ABC_tran"/>
    <property type="match status" value="1"/>
</dbReference>
<feature type="region of interest" description="Disordered" evidence="8">
    <location>
        <begin position="555"/>
        <end position="576"/>
    </location>
</feature>
<evidence type="ECO:0000256" key="1">
    <source>
        <dbReference type="ARBA" id="ARBA00004141"/>
    </source>
</evidence>
<dbReference type="OrthoDB" id="151099at2"/>
<dbReference type="InterPro" id="IPR003439">
    <property type="entry name" value="ABC_transporter-like_ATP-bd"/>
</dbReference>
<feature type="transmembrane region" description="Helical" evidence="9">
    <location>
        <begin position="721"/>
        <end position="741"/>
    </location>
</feature>
<keyword evidence="7 9" id="KW-0472">Membrane</keyword>
<dbReference type="PANTHER" id="PTHR48041:SF139">
    <property type="entry name" value="PROTEIN SCARLET"/>
    <property type="match status" value="1"/>
</dbReference>
<comment type="subcellular location">
    <subcellularLocation>
        <location evidence="1">Membrane</location>
        <topology evidence="1">Multi-pass membrane protein</topology>
    </subcellularLocation>
</comment>
<dbReference type="SUPFAM" id="SSF49879">
    <property type="entry name" value="SMAD/FHA domain"/>
    <property type="match status" value="3"/>
</dbReference>
<dbReference type="PROSITE" id="PS50893">
    <property type="entry name" value="ABC_TRANSPORTER_2"/>
    <property type="match status" value="1"/>
</dbReference>
<gene>
    <name evidence="12" type="ORF">ElP_04190</name>
</gene>
<feature type="domain" description="FHA" evidence="10">
    <location>
        <begin position="191"/>
        <end position="240"/>
    </location>
</feature>
<accession>A0A518GVG1</accession>
<evidence type="ECO:0000256" key="3">
    <source>
        <dbReference type="ARBA" id="ARBA00022692"/>
    </source>
</evidence>
<dbReference type="Pfam" id="PF00498">
    <property type="entry name" value="FHA"/>
    <property type="match status" value="3"/>
</dbReference>
<evidence type="ECO:0000256" key="8">
    <source>
        <dbReference type="SAM" id="MobiDB-lite"/>
    </source>
</evidence>
<dbReference type="PROSITE" id="PS00211">
    <property type="entry name" value="ABC_TRANSPORTER_1"/>
    <property type="match status" value="1"/>
</dbReference>
<evidence type="ECO:0000313" key="12">
    <source>
        <dbReference type="EMBL" id="QDV32585.1"/>
    </source>
</evidence>
<keyword evidence="2" id="KW-0813">Transport</keyword>
<dbReference type="GO" id="GO:0016020">
    <property type="term" value="C:membrane"/>
    <property type="evidence" value="ECO:0007669"/>
    <property type="project" value="UniProtKB-SubCell"/>
</dbReference>
<keyword evidence="6 9" id="KW-1133">Transmembrane helix</keyword>
<dbReference type="Proteomes" id="UP000317835">
    <property type="component" value="Chromosome"/>
</dbReference>
<dbReference type="SMART" id="SM00382">
    <property type="entry name" value="AAA"/>
    <property type="match status" value="1"/>
</dbReference>
<feature type="transmembrane region" description="Helical" evidence="9">
    <location>
        <begin position="842"/>
        <end position="862"/>
    </location>
</feature>
<feature type="transmembrane region" description="Helical" evidence="9">
    <location>
        <begin position="647"/>
        <end position="666"/>
    </location>
</feature>
<keyword evidence="3 9" id="KW-0812">Transmembrane</keyword>
<dbReference type="InterPro" id="IPR017871">
    <property type="entry name" value="ABC_transporter-like_CS"/>
</dbReference>
<dbReference type="InterPro" id="IPR027417">
    <property type="entry name" value="P-loop_NTPase"/>
</dbReference>
<reference evidence="12 13" key="1">
    <citation type="submission" date="2019-02" db="EMBL/GenBank/DDBJ databases">
        <title>Deep-cultivation of Planctomycetes and their phenomic and genomic characterization uncovers novel biology.</title>
        <authorList>
            <person name="Wiegand S."/>
            <person name="Jogler M."/>
            <person name="Boedeker C."/>
            <person name="Pinto D."/>
            <person name="Vollmers J."/>
            <person name="Rivas-Marin E."/>
            <person name="Kohn T."/>
            <person name="Peeters S.H."/>
            <person name="Heuer A."/>
            <person name="Rast P."/>
            <person name="Oberbeckmann S."/>
            <person name="Bunk B."/>
            <person name="Jeske O."/>
            <person name="Meyerdierks A."/>
            <person name="Storesund J.E."/>
            <person name="Kallscheuer N."/>
            <person name="Luecker S."/>
            <person name="Lage O.M."/>
            <person name="Pohl T."/>
            <person name="Merkel B.J."/>
            <person name="Hornburger P."/>
            <person name="Mueller R.-W."/>
            <person name="Bruemmer F."/>
            <person name="Labrenz M."/>
            <person name="Spormann A.M."/>
            <person name="Op den Camp H."/>
            <person name="Overmann J."/>
            <person name="Amann R."/>
            <person name="Jetten M.S.M."/>
            <person name="Mascher T."/>
            <person name="Medema M.H."/>
            <person name="Devos D.P."/>
            <person name="Kaster A.-K."/>
            <person name="Ovreas L."/>
            <person name="Rohde M."/>
            <person name="Galperin M.Y."/>
            <person name="Jogler C."/>
        </authorList>
    </citation>
    <scope>NUCLEOTIDE SEQUENCE [LARGE SCALE GENOMIC DNA]</scope>
    <source>
        <strain evidence="12 13">ElP</strain>
    </source>
</reference>
<evidence type="ECO:0000256" key="4">
    <source>
        <dbReference type="ARBA" id="ARBA00022741"/>
    </source>
</evidence>
<evidence type="ECO:0000259" key="10">
    <source>
        <dbReference type="PROSITE" id="PS50006"/>
    </source>
</evidence>
<dbReference type="SMART" id="SM00240">
    <property type="entry name" value="FHA"/>
    <property type="match status" value="3"/>
</dbReference>
<dbReference type="InterPro" id="IPR003593">
    <property type="entry name" value="AAA+_ATPase"/>
</dbReference>
<evidence type="ECO:0000256" key="6">
    <source>
        <dbReference type="ARBA" id="ARBA00022989"/>
    </source>
</evidence>
<organism evidence="12 13">
    <name type="scientific">Tautonia plasticadhaerens</name>
    <dbReference type="NCBI Taxonomy" id="2527974"/>
    <lineage>
        <taxon>Bacteria</taxon>
        <taxon>Pseudomonadati</taxon>
        <taxon>Planctomycetota</taxon>
        <taxon>Planctomycetia</taxon>
        <taxon>Isosphaerales</taxon>
        <taxon>Isosphaeraceae</taxon>
        <taxon>Tautonia</taxon>
    </lineage>
</organism>
<dbReference type="Gene3D" id="3.40.50.300">
    <property type="entry name" value="P-loop containing nucleotide triphosphate hydrolases"/>
    <property type="match status" value="1"/>
</dbReference>
<dbReference type="Gene3D" id="2.60.200.20">
    <property type="match status" value="3"/>
</dbReference>
<dbReference type="KEGG" id="tpla:ElP_04190"/>
<keyword evidence="4" id="KW-0547">Nucleotide-binding</keyword>
<dbReference type="EC" id="3.6.3.-" evidence="12"/>
<feature type="transmembrane region" description="Helical" evidence="9">
    <location>
        <begin position="605"/>
        <end position="627"/>
    </location>
</feature>
<evidence type="ECO:0000256" key="2">
    <source>
        <dbReference type="ARBA" id="ARBA00022448"/>
    </source>
</evidence>
<protein>
    <submittedName>
        <fullName evidence="12">ABC transporter ATP-binding/permease protein</fullName>
        <ecNumber evidence="12">3.6.3.-</ecNumber>
    </submittedName>
</protein>
<dbReference type="GO" id="GO:0016887">
    <property type="term" value="F:ATP hydrolysis activity"/>
    <property type="evidence" value="ECO:0007669"/>
    <property type="project" value="InterPro"/>
</dbReference>
<dbReference type="CDD" id="cd00060">
    <property type="entry name" value="FHA"/>
    <property type="match status" value="3"/>
</dbReference>
<sequence>MAPDRSWIIGADPGCDLVVDRPTVSGRHCRLERIGGGYRVEDLGSTNGTFVNGRLINRLTPVSMPDAITLGLGVPMPWPVDEREDDARSVIRIGRDPDNDVVLDEAVVSGRHARILLGGRGAVIEDLGSSNGTSLNAPGRRIDRAPLSASDVVYFGSLAVPAARLLSSGPPPIGEPGGADRPRLTLSAPAMVLGRGSDCDRVLDEPTISEHHARIWRSGGSAYLEDLGSSNGTFLNGRRLGRRPVTVRTGDVIGLGSCEFAASIEHDPARRSSPGRVVVEARGVGVDLGRSTVIDGVSMRLGPSALVGLMGPSGSGKTTLLRALVGDTRPSRGAVLYNGVDVHEHDGGARRGIGYVPQDDVVHRELTVGQALRFSGRLRMPGGANGPEVERRVRSVLGRLGLSDTERVPIGPAEGGGISGGQRKRVNLAIELLADPAALMLDEPTSGLSSEDALMVMRLLRRLADEGRTVFLTIHQPGLDAFRLLDDLAVIARDAGSGRPGRLAYYGPAYPGALEFFEPDAKPGVPPSSDEILRALPRQPADAWADRFARSVPPVEFASSPSGRPPEPPGVPPTAADRLRHAASQWYTLVCRNLAIKAADRGNTLALLTQAPVIAILIVLVFGRGAAAETTGESWPEVSKMVGSTTFVLGLSALWFGCSGAIREIVGERAVYRRERMSGLGLGPYLASKFTVLGAIGLVQSVVLLAVVHAGSGLRGPLLPMFGLLLLSALVGVAIGLAISAASRTTEVAIALVPLILLPLLLLGGSLRPRHDLPTPIRQASDLIPARWAYEGLLTLEAGRRPTWRPPASVDLPGRRPGPTPEIRDMAEHSFPGRTERMGPRASALALATMLVALCGLIALILRSRDGA</sequence>
<feature type="compositionally biased region" description="Pro residues" evidence="8">
    <location>
        <begin position="563"/>
        <end position="572"/>
    </location>
</feature>
<feature type="transmembrane region" description="Helical" evidence="9">
    <location>
        <begin position="686"/>
        <end position="709"/>
    </location>
</feature>
<dbReference type="InterPro" id="IPR008984">
    <property type="entry name" value="SMAD_FHA_dom_sf"/>
</dbReference>
<proteinExistence type="predicted"/>
<dbReference type="InterPro" id="IPR013525">
    <property type="entry name" value="ABC2_TM"/>
</dbReference>
<dbReference type="SUPFAM" id="SSF52540">
    <property type="entry name" value="P-loop containing nucleoside triphosphate hydrolases"/>
    <property type="match status" value="1"/>
</dbReference>
<evidence type="ECO:0000256" key="9">
    <source>
        <dbReference type="SAM" id="Phobius"/>
    </source>
</evidence>
<dbReference type="GO" id="GO:0005524">
    <property type="term" value="F:ATP binding"/>
    <property type="evidence" value="ECO:0007669"/>
    <property type="project" value="UniProtKB-KW"/>
</dbReference>
<dbReference type="RefSeq" id="WP_145266788.1">
    <property type="nucleotide sequence ID" value="NZ_CP036426.1"/>
</dbReference>
<feature type="domain" description="ABC transporter" evidence="11">
    <location>
        <begin position="279"/>
        <end position="516"/>
    </location>
</feature>
<dbReference type="EMBL" id="CP036426">
    <property type="protein sequence ID" value="QDV32585.1"/>
    <property type="molecule type" value="Genomic_DNA"/>
</dbReference>
<dbReference type="Pfam" id="PF01061">
    <property type="entry name" value="ABC2_membrane"/>
    <property type="match status" value="1"/>
</dbReference>
<dbReference type="PANTHER" id="PTHR48041">
    <property type="entry name" value="ABC TRANSPORTER G FAMILY MEMBER 28"/>
    <property type="match status" value="1"/>
</dbReference>
<keyword evidence="5 12" id="KW-0067">ATP-binding</keyword>
<keyword evidence="13" id="KW-1185">Reference proteome</keyword>
<evidence type="ECO:0000256" key="5">
    <source>
        <dbReference type="ARBA" id="ARBA00022840"/>
    </source>
</evidence>
<dbReference type="InterPro" id="IPR050352">
    <property type="entry name" value="ABCG_transporters"/>
</dbReference>
<name>A0A518GVG1_9BACT</name>
<dbReference type="InterPro" id="IPR000253">
    <property type="entry name" value="FHA_dom"/>
</dbReference>
<dbReference type="PROSITE" id="PS50006">
    <property type="entry name" value="FHA_DOMAIN"/>
    <property type="match status" value="3"/>
</dbReference>
<keyword evidence="12" id="KW-0378">Hydrolase</keyword>
<feature type="domain" description="FHA" evidence="10">
    <location>
        <begin position="7"/>
        <end position="56"/>
    </location>
</feature>
<dbReference type="AlphaFoldDB" id="A0A518GVG1"/>
<dbReference type="GO" id="GO:0140359">
    <property type="term" value="F:ABC-type transporter activity"/>
    <property type="evidence" value="ECO:0007669"/>
    <property type="project" value="InterPro"/>
</dbReference>
<evidence type="ECO:0000259" key="11">
    <source>
        <dbReference type="PROSITE" id="PS50893"/>
    </source>
</evidence>
<feature type="domain" description="FHA" evidence="10">
    <location>
        <begin position="91"/>
        <end position="136"/>
    </location>
</feature>
<evidence type="ECO:0000256" key="7">
    <source>
        <dbReference type="ARBA" id="ARBA00023136"/>
    </source>
</evidence>
<feature type="transmembrane region" description="Helical" evidence="9">
    <location>
        <begin position="748"/>
        <end position="767"/>
    </location>
</feature>
<evidence type="ECO:0000313" key="13">
    <source>
        <dbReference type="Proteomes" id="UP000317835"/>
    </source>
</evidence>